<reference evidence="1 2" key="1">
    <citation type="journal article" date="2008" name="Appl. Environ. Microbiol.">
        <title>Genome of the epsilonproteobacterial chemolithoautotroph Sulfurimonas denitrificans.</title>
        <authorList>
            <person name="Sievert S.M."/>
            <person name="Scott K.M."/>
            <person name="Klotz M.G."/>
            <person name="Chain P.S.G."/>
            <person name="Hauser L.J."/>
            <person name="Hemp J."/>
            <person name="Huegler M."/>
            <person name="Land M."/>
            <person name="Lapidus A."/>
            <person name="Larimer F.W."/>
            <person name="Lucas S."/>
            <person name="Malfatti S.A."/>
            <person name="Meyer F."/>
            <person name="Paulsen I.T."/>
            <person name="Ren Q."/>
            <person name="Simon J."/>
            <person name="Bailey K."/>
            <person name="Diaz E."/>
            <person name="Fitzpatrick K.A."/>
            <person name="Glover B."/>
            <person name="Gwatney N."/>
            <person name="Korajkic A."/>
            <person name="Long A."/>
            <person name="Mobberley J.M."/>
            <person name="Pantry S.N."/>
            <person name="Pazder G."/>
            <person name="Peterson S."/>
            <person name="Quintanilla J.D."/>
            <person name="Sprinkle R."/>
            <person name="Stephens J."/>
            <person name="Thomas P."/>
            <person name="Vaughn R."/>
            <person name="Weber M.J."/>
            <person name="Wooten L.L."/>
        </authorList>
    </citation>
    <scope>NUCLEOTIDE SEQUENCE [LARGE SCALE GENOMIC DNA]</scope>
    <source>
        <strain evidence="2">ATCC 33889 / DSM 1251</strain>
    </source>
</reference>
<dbReference type="Proteomes" id="UP000002714">
    <property type="component" value="Chromosome"/>
</dbReference>
<gene>
    <name evidence="1" type="ordered locus">Suden_1360</name>
</gene>
<sequence length="93" mass="10825">MKNMIYNSNIGEIDLSKLIRLYPAVVVELNGDIAEMSLEWVELYGSKVKIISFVLVFDFTPPSEEEKDKKILEFKTKNELIMAMQEVSQFFQE</sequence>
<dbReference type="AlphaFoldDB" id="Q30QU4"/>
<accession>Q30QU4</accession>
<organism evidence="1 2">
    <name type="scientific">Sulfurimonas denitrificans (strain ATCC 33889 / DSM 1251)</name>
    <name type="common">Thiomicrospira denitrificans (strain ATCC 33889 / DSM 1251)</name>
    <dbReference type="NCBI Taxonomy" id="326298"/>
    <lineage>
        <taxon>Bacteria</taxon>
        <taxon>Pseudomonadati</taxon>
        <taxon>Campylobacterota</taxon>
        <taxon>Epsilonproteobacteria</taxon>
        <taxon>Campylobacterales</taxon>
        <taxon>Sulfurimonadaceae</taxon>
        <taxon>Sulfurimonas</taxon>
    </lineage>
</organism>
<protein>
    <submittedName>
        <fullName evidence="1">Uncharacterized protein</fullName>
    </submittedName>
</protein>
<dbReference type="RefSeq" id="WP_011372989.1">
    <property type="nucleotide sequence ID" value="NC_007575.1"/>
</dbReference>
<dbReference type="STRING" id="326298.Suden_1360"/>
<evidence type="ECO:0000313" key="1">
    <source>
        <dbReference type="EMBL" id="ABB44637.1"/>
    </source>
</evidence>
<name>Q30QU4_SULDN</name>
<proteinExistence type="predicted"/>
<dbReference type="EMBL" id="CP000153">
    <property type="protein sequence ID" value="ABB44637.1"/>
    <property type="molecule type" value="Genomic_DNA"/>
</dbReference>
<evidence type="ECO:0000313" key="2">
    <source>
        <dbReference type="Proteomes" id="UP000002714"/>
    </source>
</evidence>
<dbReference type="HOGENOM" id="CLU_2398495_0_0_7"/>
<dbReference type="eggNOG" id="ENOG5032ECD">
    <property type="taxonomic scope" value="Bacteria"/>
</dbReference>
<keyword evidence="2" id="KW-1185">Reference proteome</keyword>
<dbReference type="KEGG" id="tdn:Suden_1360"/>